<evidence type="ECO:0000313" key="4">
    <source>
        <dbReference type="Proteomes" id="UP000273159"/>
    </source>
</evidence>
<reference evidence="3 4" key="1">
    <citation type="submission" date="2018-10" db="EMBL/GenBank/DDBJ databases">
        <title>Genome-guide identification and characterization of bacteria that degrade polycyclic aromatic hydrocarbons and resist hexavalent chromium simultaneously.</title>
        <authorList>
            <person name="Feng H."/>
        </authorList>
    </citation>
    <scope>NUCLEOTIDE SEQUENCE [LARGE SCALE GENOMIC DNA]</scope>
    <source>
        <strain evidence="3 4">J015</strain>
    </source>
</reference>
<feature type="transmembrane region" description="Helical" evidence="2">
    <location>
        <begin position="87"/>
        <end position="105"/>
    </location>
</feature>
<keyword evidence="2" id="KW-1133">Transmembrane helix</keyword>
<protein>
    <submittedName>
        <fullName evidence="3">DUF4244 domain-containing protein</fullName>
    </submittedName>
</protein>
<dbReference type="Proteomes" id="UP000273159">
    <property type="component" value="Unassembled WGS sequence"/>
</dbReference>
<feature type="region of interest" description="Disordered" evidence="1">
    <location>
        <begin position="30"/>
        <end position="52"/>
    </location>
</feature>
<organism evidence="3 4">
    <name type="scientific">Pseudarthrobacter phenanthrenivorans</name>
    <name type="common">Arthrobacter phenanthrenivorans</name>
    <dbReference type="NCBI Taxonomy" id="361575"/>
    <lineage>
        <taxon>Bacteria</taxon>
        <taxon>Bacillati</taxon>
        <taxon>Actinomycetota</taxon>
        <taxon>Actinomycetes</taxon>
        <taxon>Micrococcales</taxon>
        <taxon>Micrococcaceae</taxon>
        <taxon>Pseudarthrobacter</taxon>
    </lineage>
</organism>
<gene>
    <name evidence="3" type="ORF">D7Z96_18990</name>
</gene>
<dbReference type="Pfam" id="PF14029">
    <property type="entry name" value="DUF4244"/>
    <property type="match status" value="1"/>
</dbReference>
<keyword evidence="2" id="KW-0812">Transmembrane</keyword>
<dbReference type="RefSeq" id="WP_120693562.1">
    <property type="nucleotide sequence ID" value="NZ_RBNH01000025.1"/>
</dbReference>
<dbReference type="AlphaFoldDB" id="A0A3B0FP98"/>
<name>A0A3B0FP98_PSEPS</name>
<reference evidence="4" key="2">
    <citation type="submission" date="2018-10" db="EMBL/GenBank/DDBJ databases">
        <authorList>
            <person name="Wang Y."/>
            <person name="Wang J."/>
            <person name="Yang X."/>
            <person name="Wang Z."/>
            <person name="Huang Y."/>
        </authorList>
    </citation>
    <scope>NUCLEOTIDE SEQUENCE [LARGE SCALE GENOMIC DNA]</scope>
    <source>
        <strain evidence="4">J015</strain>
    </source>
</reference>
<feature type="compositionally biased region" description="Polar residues" evidence="1">
    <location>
        <begin position="35"/>
        <end position="52"/>
    </location>
</feature>
<evidence type="ECO:0000256" key="2">
    <source>
        <dbReference type="SAM" id="Phobius"/>
    </source>
</evidence>
<dbReference type="InterPro" id="IPR025338">
    <property type="entry name" value="DUF4244"/>
</dbReference>
<comment type="caution">
    <text evidence="3">The sequence shown here is derived from an EMBL/GenBank/DDBJ whole genome shotgun (WGS) entry which is preliminary data.</text>
</comment>
<evidence type="ECO:0000313" key="3">
    <source>
        <dbReference type="EMBL" id="RKO20297.1"/>
    </source>
</evidence>
<accession>A0A3B0FP98</accession>
<keyword evidence="2" id="KW-0472">Membrane</keyword>
<proteinExistence type="predicted"/>
<sequence>MSTNYRRHYAQGTYARGAYVRATAALAAHVASPDHGSTSRPRTGEASGSRSLPANVVELYPGVTTPPGRNRGVRLLGSEAGMATAEYAIATLAAVGFAGLLVFILRSEEVRGFLLNLIRTALALP</sequence>
<evidence type="ECO:0000256" key="1">
    <source>
        <dbReference type="SAM" id="MobiDB-lite"/>
    </source>
</evidence>
<dbReference type="EMBL" id="RBNH01000025">
    <property type="protein sequence ID" value="RKO20297.1"/>
    <property type="molecule type" value="Genomic_DNA"/>
</dbReference>